<dbReference type="EMBL" id="JAIFRP010000165">
    <property type="protein sequence ID" value="KAK2578807.1"/>
    <property type="molecule type" value="Genomic_DNA"/>
</dbReference>
<dbReference type="GO" id="GO:0003676">
    <property type="term" value="F:nucleic acid binding"/>
    <property type="evidence" value="ECO:0007669"/>
    <property type="project" value="InterPro"/>
</dbReference>
<reference evidence="2" key="1">
    <citation type="submission" date="2021-08" db="EMBL/GenBank/DDBJ databases">
        <authorList>
            <person name="Misof B."/>
            <person name="Oliver O."/>
            <person name="Podsiadlowski L."/>
            <person name="Donath A."/>
            <person name="Peters R."/>
            <person name="Mayer C."/>
            <person name="Rust J."/>
            <person name="Gunkel S."/>
            <person name="Lesny P."/>
            <person name="Martin S."/>
            <person name="Oeyen J.P."/>
            <person name="Petersen M."/>
            <person name="Panagiotis P."/>
            <person name="Wilbrandt J."/>
            <person name="Tanja T."/>
        </authorList>
    </citation>
    <scope>NUCLEOTIDE SEQUENCE</scope>
    <source>
        <strain evidence="2">GBR_01_08_01A</strain>
        <tissue evidence="2">Thorax + abdomen</tissue>
    </source>
</reference>
<comment type="caution">
    <text evidence="2">The sequence shown here is derived from an EMBL/GenBank/DDBJ whole genome shotgun (WGS) entry which is preliminary data.</text>
</comment>
<gene>
    <name evidence="2" type="ORF">KPH14_012836</name>
</gene>
<dbReference type="InterPro" id="IPR050951">
    <property type="entry name" value="Retrovirus_Pol_polyprotein"/>
</dbReference>
<dbReference type="PANTHER" id="PTHR37984:SF5">
    <property type="entry name" value="PROTEIN NYNRIN-LIKE"/>
    <property type="match status" value="1"/>
</dbReference>
<accession>A0AAD9VM62</accession>
<protein>
    <recommendedName>
        <fullName evidence="1">Integrase catalytic domain-containing protein</fullName>
    </recommendedName>
</protein>
<evidence type="ECO:0000313" key="2">
    <source>
        <dbReference type="EMBL" id="KAK2578807.1"/>
    </source>
</evidence>
<evidence type="ECO:0000259" key="1">
    <source>
        <dbReference type="PROSITE" id="PS50994"/>
    </source>
</evidence>
<dbReference type="SUPFAM" id="SSF53098">
    <property type="entry name" value="Ribonuclease H-like"/>
    <property type="match status" value="1"/>
</dbReference>
<keyword evidence="3" id="KW-1185">Reference proteome</keyword>
<name>A0AAD9VM62_9HYME</name>
<dbReference type="PROSITE" id="PS50994">
    <property type="entry name" value="INTEGRASE"/>
    <property type="match status" value="1"/>
</dbReference>
<feature type="domain" description="Integrase catalytic" evidence="1">
    <location>
        <begin position="1"/>
        <end position="101"/>
    </location>
</feature>
<dbReference type="GO" id="GO:0015074">
    <property type="term" value="P:DNA integration"/>
    <property type="evidence" value="ECO:0007669"/>
    <property type="project" value="InterPro"/>
</dbReference>
<dbReference type="PANTHER" id="PTHR37984">
    <property type="entry name" value="PROTEIN CBG26694"/>
    <property type="match status" value="1"/>
</dbReference>
<sequence>MYFQHIGVPKRIVSDRGTSFTSVDFEEFVAERGVQHVKVATATPKANGQVERINRFLRTVLAKLAVEEPWDVKLLNAQFVLNNTHHKTISTTPSQLLFGCLQNGYLDDELRRYFEESAPVEANDTREQMRELAARNTEKTQNYNKSAANVDITSQARNRHFEPNMNITSRARCLNLGLPGTPE</sequence>
<dbReference type="Gene3D" id="3.30.420.10">
    <property type="entry name" value="Ribonuclease H-like superfamily/Ribonuclease H"/>
    <property type="match status" value="1"/>
</dbReference>
<organism evidence="2 3">
    <name type="scientific">Odynerus spinipes</name>
    <dbReference type="NCBI Taxonomy" id="1348599"/>
    <lineage>
        <taxon>Eukaryota</taxon>
        <taxon>Metazoa</taxon>
        <taxon>Ecdysozoa</taxon>
        <taxon>Arthropoda</taxon>
        <taxon>Hexapoda</taxon>
        <taxon>Insecta</taxon>
        <taxon>Pterygota</taxon>
        <taxon>Neoptera</taxon>
        <taxon>Endopterygota</taxon>
        <taxon>Hymenoptera</taxon>
        <taxon>Apocrita</taxon>
        <taxon>Aculeata</taxon>
        <taxon>Vespoidea</taxon>
        <taxon>Vespidae</taxon>
        <taxon>Eumeninae</taxon>
        <taxon>Odynerus</taxon>
    </lineage>
</organism>
<dbReference type="InterPro" id="IPR001584">
    <property type="entry name" value="Integrase_cat-core"/>
</dbReference>
<proteinExistence type="predicted"/>
<evidence type="ECO:0000313" key="3">
    <source>
        <dbReference type="Proteomes" id="UP001258017"/>
    </source>
</evidence>
<dbReference type="InterPro" id="IPR012337">
    <property type="entry name" value="RNaseH-like_sf"/>
</dbReference>
<reference evidence="2" key="2">
    <citation type="journal article" date="2023" name="Commun. Biol.">
        <title>Intrasexual cuticular hydrocarbon dimorphism in a wasp sheds light on hydrocarbon biosynthesis genes in Hymenoptera.</title>
        <authorList>
            <person name="Moris V.C."/>
            <person name="Podsiadlowski L."/>
            <person name="Martin S."/>
            <person name="Oeyen J.P."/>
            <person name="Donath A."/>
            <person name="Petersen M."/>
            <person name="Wilbrandt J."/>
            <person name="Misof B."/>
            <person name="Liedtke D."/>
            <person name="Thamm M."/>
            <person name="Scheiner R."/>
            <person name="Schmitt T."/>
            <person name="Niehuis O."/>
        </authorList>
    </citation>
    <scope>NUCLEOTIDE SEQUENCE</scope>
    <source>
        <strain evidence="2">GBR_01_08_01A</strain>
    </source>
</reference>
<dbReference type="Proteomes" id="UP001258017">
    <property type="component" value="Unassembled WGS sequence"/>
</dbReference>
<dbReference type="InterPro" id="IPR036397">
    <property type="entry name" value="RNaseH_sf"/>
</dbReference>
<dbReference type="AlphaFoldDB" id="A0AAD9VM62"/>